<dbReference type="PANTHER" id="PTHR36453:SF1">
    <property type="entry name" value="RIGHT HANDED BETA HELIX DOMAIN-CONTAINING PROTEIN"/>
    <property type="match status" value="1"/>
</dbReference>
<accession>A0A117UZF9</accession>
<dbReference type="InterPro" id="IPR006626">
    <property type="entry name" value="PbH1"/>
</dbReference>
<dbReference type="PROSITE" id="PS51257">
    <property type="entry name" value="PROKAR_LIPOPROTEIN"/>
    <property type="match status" value="1"/>
</dbReference>
<protein>
    <submittedName>
        <fullName evidence="2">Uncharacterized protein</fullName>
    </submittedName>
</protein>
<evidence type="ECO:0000256" key="1">
    <source>
        <dbReference type="SAM" id="MobiDB-lite"/>
    </source>
</evidence>
<organism evidence="2 3">
    <name type="scientific">Novosphingobium fuchskuhlense</name>
    <dbReference type="NCBI Taxonomy" id="1117702"/>
    <lineage>
        <taxon>Bacteria</taxon>
        <taxon>Pseudomonadati</taxon>
        <taxon>Pseudomonadota</taxon>
        <taxon>Alphaproteobacteria</taxon>
        <taxon>Sphingomonadales</taxon>
        <taxon>Sphingomonadaceae</taxon>
        <taxon>Novosphingobium</taxon>
    </lineage>
</organism>
<evidence type="ECO:0000313" key="3">
    <source>
        <dbReference type="Proteomes" id="UP000058012"/>
    </source>
</evidence>
<dbReference type="SMART" id="SM00710">
    <property type="entry name" value="PbH1"/>
    <property type="match status" value="7"/>
</dbReference>
<dbReference type="EMBL" id="LLZS01000001">
    <property type="protein sequence ID" value="KUR73691.1"/>
    <property type="molecule type" value="Genomic_DNA"/>
</dbReference>
<proteinExistence type="predicted"/>
<dbReference type="STRING" id="1117702.AQZ52_01610"/>
<feature type="region of interest" description="Disordered" evidence="1">
    <location>
        <begin position="40"/>
        <end position="63"/>
    </location>
</feature>
<gene>
    <name evidence="2" type="ORF">AQZ52_01610</name>
</gene>
<sequence>MERRVGMSGRNLLGTIAFGLFAVIAVTGCSSPPVHAETIYVSPAGTDDNDGSVSQSGSGKGGPVRTIARAQAIVRGIRAGQAGASIGIELAAGEYVLDRPLLLTPADSGSPEAPLRLYGAAGQKVVISGGQPISGWQSGSHGELVAKIDLSPYGGVCPNQLFVNSVRRSRPRFPEAGTLSMADVDPVDAQNAPSSLQFTAGKGDLPPGFQVSSETEIVIIDAWTAGRMRLVGFSPDSSKFRVEGEYRGRKSRPKFEAGLAYYIENQPVERLAPGQWQCTAALSQIRYHPMARESAKSLKAIVPKLTTLLYLRGASGDPVHDVTIQNIDFAHAAWIMPPTGWSAMQSEIGLPAAIQADNCQGIAFRKIGIVHAGAQGIEIGKGCSNVELANSRLIDLGGGGVLIGAALRKPMPGTDWEGGAISKSPTSNIRILHNTIEALGRIHLAGTGVWVGLADHATVGGNSISDLYYSGISVGWVWSDELSPVHDNLIEGNRIENYGQGMLSDMGGIYTLGRQFGTVVRGNAIANGSARAYGGWGLYADRGSTGIAFINNRIGTTTAEAMYVHEAGYLRILENTKLGNSRIRMTCPADLPRARGGAPGFTYACTFAGDRPTQAGIK</sequence>
<dbReference type="AlphaFoldDB" id="A0A117UZF9"/>
<dbReference type="OrthoDB" id="227157at2"/>
<dbReference type="InterPro" id="IPR011050">
    <property type="entry name" value="Pectin_lyase_fold/virulence"/>
</dbReference>
<dbReference type="Proteomes" id="UP000058012">
    <property type="component" value="Unassembled WGS sequence"/>
</dbReference>
<dbReference type="SUPFAM" id="SSF51126">
    <property type="entry name" value="Pectin lyase-like"/>
    <property type="match status" value="1"/>
</dbReference>
<evidence type="ECO:0000313" key="2">
    <source>
        <dbReference type="EMBL" id="KUR73691.1"/>
    </source>
</evidence>
<dbReference type="InterPro" id="IPR012334">
    <property type="entry name" value="Pectin_lyas_fold"/>
</dbReference>
<name>A0A117UZF9_9SPHN</name>
<comment type="caution">
    <text evidence="2">The sequence shown here is derived from an EMBL/GenBank/DDBJ whole genome shotgun (WGS) entry which is preliminary data.</text>
</comment>
<dbReference type="Gene3D" id="2.160.20.10">
    <property type="entry name" value="Single-stranded right-handed beta-helix, Pectin lyase-like"/>
    <property type="match status" value="2"/>
</dbReference>
<reference evidence="2 3" key="1">
    <citation type="submission" date="2015-10" db="EMBL/GenBank/DDBJ databases">
        <title>Draft genome sequence of Novosphingobium fuchskuhlense DSM 25065 isolated from a surface water sample of the southwest basin of Lake Grosse Fuchskuhle.</title>
        <authorList>
            <person name="Ruckert C."/>
            <person name="Winkler A."/>
            <person name="Glaeser J."/>
            <person name="Grossart H.-P."/>
            <person name="Kalinowski J."/>
            <person name="Glaeser S."/>
        </authorList>
    </citation>
    <scope>NUCLEOTIDE SEQUENCE [LARGE SCALE GENOMIC DNA]</scope>
    <source>
        <strain evidence="2 3">FNE08-7</strain>
    </source>
</reference>
<dbReference type="PANTHER" id="PTHR36453">
    <property type="entry name" value="SECRETED PROTEIN-RELATED"/>
    <property type="match status" value="1"/>
</dbReference>
<keyword evidence="3" id="KW-1185">Reference proteome</keyword>